<evidence type="ECO:0000313" key="2">
    <source>
        <dbReference type="Proteomes" id="UP000236745"/>
    </source>
</evidence>
<proteinExistence type="predicted"/>
<dbReference type="RefSeq" id="WP_104002381.1">
    <property type="nucleotide sequence ID" value="NZ_FNVQ01000001.1"/>
</dbReference>
<dbReference type="Proteomes" id="UP000236745">
    <property type="component" value="Unassembled WGS sequence"/>
</dbReference>
<keyword evidence="2" id="KW-1185">Reference proteome</keyword>
<organism evidence="1 2">
    <name type="scientific">Marinobacterium lutimaris</name>
    <dbReference type="NCBI Taxonomy" id="568106"/>
    <lineage>
        <taxon>Bacteria</taxon>
        <taxon>Pseudomonadati</taxon>
        <taxon>Pseudomonadota</taxon>
        <taxon>Gammaproteobacteria</taxon>
        <taxon>Oceanospirillales</taxon>
        <taxon>Oceanospirillaceae</taxon>
        <taxon>Marinobacterium</taxon>
    </lineage>
</organism>
<reference evidence="1 2" key="1">
    <citation type="submission" date="2016-10" db="EMBL/GenBank/DDBJ databases">
        <authorList>
            <person name="de Groot N.N."/>
        </authorList>
    </citation>
    <scope>NUCLEOTIDE SEQUENCE [LARGE SCALE GENOMIC DNA]</scope>
    <source>
        <strain evidence="1 2">DSM 22012</strain>
    </source>
</reference>
<dbReference type="AlphaFoldDB" id="A0A1H5XRS4"/>
<protein>
    <submittedName>
        <fullName evidence="1">Uncharacterized protein</fullName>
    </submittedName>
</protein>
<dbReference type="EMBL" id="FNVQ01000001">
    <property type="protein sequence ID" value="SEG14362.1"/>
    <property type="molecule type" value="Genomic_DNA"/>
</dbReference>
<gene>
    <name evidence="1" type="ORF">SAMN05444390_1011480</name>
</gene>
<evidence type="ECO:0000313" key="1">
    <source>
        <dbReference type="EMBL" id="SEG14362.1"/>
    </source>
</evidence>
<sequence>MARKYGMNNYSTLLTSGISDTDTTVSVGTAPDSLGAGDFYRMQLCRFQTVNGQRVMVKSEFVDVTAISGNDLTIRRYEAGLDPDPWGNDVSIPQTWEADDELQLVVTAETLEGIPDPSGFMPTSGGTLLDGAITEFTETINAAAGATLDRGTGGKQKLTLTANTTLDLTDLAAGQSVSYKVIGGDTWTLGYTGLGHWSNNTTPTLEATHYLEFTHDGDEVVGFDCGGWS</sequence>
<name>A0A1H5XRS4_9GAMM</name>
<accession>A0A1H5XRS4</accession>